<keyword evidence="2" id="KW-1185">Reference proteome</keyword>
<dbReference type="AlphaFoldDB" id="A0AA39WLK8"/>
<organism evidence="1 2">
    <name type="scientific">Immersiella caudata</name>
    <dbReference type="NCBI Taxonomy" id="314043"/>
    <lineage>
        <taxon>Eukaryota</taxon>
        <taxon>Fungi</taxon>
        <taxon>Dikarya</taxon>
        <taxon>Ascomycota</taxon>
        <taxon>Pezizomycotina</taxon>
        <taxon>Sordariomycetes</taxon>
        <taxon>Sordariomycetidae</taxon>
        <taxon>Sordariales</taxon>
        <taxon>Lasiosphaeriaceae</taxon>
        <taxon>Immersiella</taxon>
    </lineage>
</organism>
<name>A0AA39WLK8_9PEZI</name>
<proteinExistence type="predicted"/>
<evidence type="ECO:0000313" key="1">
    <source>
        <dbReference type="EMBL" id="KAK0617653.1"/>
    </source>
</evidence>
<reference evidence="1" key="1">
    <citation type="submission" date="2023-06" db="EMBL/GenBank/DDBJ databases">
        <title>Genome-scale phylogeny and comparative genomics of the fungal order Sordariales.</title>
        <authorList>
            <consortium name="Lawrence Berkeley National Laboratory"/>
            <person name="Hensen N."/>
            <person name="Bonometti L."/>
            <person name="Westerberg I."/>
            <person name="Brannstrom I.O."/>
            <person name="Guillou S."/>
            <person name="Cros-Aarteil S."/>
            <person name="Calhoun S."/>
            <person name="Haridas S."/>
            <person name="Kuo A."/>
            <person name="Mondo S."/>
            <person name="Pangilinan J."/>
            <person name="Riley R."/>
            <person name="Labutti K."/>
            <person name="Andreopoulos B."/>
            <person name="Lipzen A."/>
            <person name="Chen C."/>
            <person name="Yanf M."/>
            <person name="Daum C."/>
            <person name="Ng V."/>
            <person name="Clum A."/>
            <person name="Steindorff A."/>
            <person name="Ohm R."/>
            <person name="Martin F."/>
            <person name="Silar P."/>
            <person name="Natvig D."/>
            <person name="Lalanne C."/>
            <person name="Gautier V."/>
            <person name="Ament-Velasquez S.L."/>
            <person name="Kruys A."/>
            <person name="Hutchinson M.I."/>
            <person name="Powell A.J."/>
            <person name="Barry K."/>
            <person name="Miller A.N."/>
            <person name="Grigoriev I.V."/>
            <person name="Debuchy R."/>
            <person name="Gladieux P."/>
            <person name="Thoren M.H."/>
            <person name="Johannesson H."/>
        </authorList>
    </citation>
    <scope>NUCLEOTIDE SEQUENCE</scope>
    <source>
        <strain evidence="1">CBS 606.72</strain>
    </source>
</reference>
<dbReference type="Proteomes" id="UP001175000">
    <property type="component" value="Unassembled WGS sequence"/>
</dbReference>
<dbReference type="EMBL" id="JAULSU010000005">
    <property type="protein sequence ID" value="KAK0617653.1"/>
    <property type="molecule type" value="Genomic_DNA"/>
</dbReference>
<gene>
    <name evidence="1" type="ORF">B0T14DRAFT_434504</name>
</gene>
<feature type="non-terminal residue" evidence="1">
    <location>
        <position position="1"/>
    </location>
</feature>
<comment type="caution">
    <text evidence="1">The sequence shown here is derived from an EMBL/GenBank/DDBJ whole genome shotgun (WGS) entry which is preliminary data.</text>
</comment>
<accession>A0AA39WLK8</accession>
<sequence>SKTYNTKDSLVVTDPATCLVVTGLSGGERTRSRAFLCAGWEVSSVIRVLPLDSIF</sequence>
<protein>
    <submittedName>
        <fullName evidence="1">Uncharacterized protein</fullName>
    </submittedName>
</protein>
<evidence type="ECO:0000313" key="2">
    <source>
        <dbReference type="Proteomes" id="UP001175000"/>
    </source>
</evidence>